<accession>A0A841KZQ4</accession>
<sequence length="115" mass="13285">MEQYNKSTIYLVGDAKTATHNPITLQYNAYFIVLVIDLEQEVIVDAGASAINAVTDRFVRSLFMEYDMKRGLEPMIDEIHRRYHGSSQKALIVAWKDAYKKYLLIKNNELPIKES</sequence>
<dbReference type="EMBL" id="JACHEN010000060">
    <property type="protein sequence ID" value="MBB6218981.1"/>
    <property type="molecule type" value="Genomic_DNA"/>
</dbReference>
<dbReference type="AlphaFoldDB" id="A0A841KZQ4"/>
<dbReference type="Pfam" id="PF12986">
    <property type="entry name" value="DUF3870"/>
    <property type="match status" value="1"/>
</dbReference>
<proteinExistence type="predicted"/>
<evidence type="ECO:0000313" key="2">
    <source>
        <dbReference type="EMBL" id="MBB6218981.1"/>
    </source>
</evidence>
<name>A0A841KZQ4_9FIRM</name>
<dbReference type="InterPro" id="IPR024617">
    <property type="entry name" value="DUF3870"/>
</dbReference>
<protein>
    <recommendedName>
        <fullName evidence="1">DUF3870 domain-containing protein</fullName>
    </recommendedName>
</protein>
<organism evidence="2 3">
    <name type="scientific">Anaerosolibacter carboniphilus</name>
    <dbReference type="NCBI Taxonomy" id="1417629"/>
    <lineage>
        <taxon>Bacteria</taxon>
        <taxon>Bacillati</taxon>
        <taxon>Bacillota</taxon>
        <taxon>Clostridia</taxon>
        <taxon>Peptostreptococcales</taxon>
        <taxon>Thermotaleaceae</taxon>
        <taxon>Anaerosolibacter</taxon>
    </lineage>
</organism>
<dbReference type="RefSeq" id="WP_184313954.1">
    <property type="nucleotide sequence ID" value="NZ_JACHEN010000060.1"/>
</dbReference>
<comment type="caution">
    <text evidence="2">The sequence shown here is derived from an EMBL/GenBank/DDBJ whole genome shotgun (WGS) entry which is preliminary data.</text>
</comment>
<gene>
    <name evidence="2" type="ORF">HNQ80_005159</name>
</gene>
<keyword evidence="3" id="KW-1185">Reference proteome</keyword>
<dbReference type="Proteomes" id="UP000579281">
    <property type="component" value="Unassembled WGS sequence"/>
</dbReference>
<evidence type="ECO:0000313" key="3">
    <source>
        <dbReference type="Proteomes" id="UP000579281"/>
    </source>
</evidence>
<evidence type="ECO:0000259" key="1">
    <source>
        <dbReference type="Pfam" id="PF12986"/>
    </source>
</evidence>
<feature type="domain" description="DUF3870" evidence="1">
    <location>
        <begin position="10"/>
        <end position="102"/>
    </location>
</feature>
<reference evidence="2 3" key="1">
    <citation type="submission" date="2020-08" db="EMBL/GenBank/DDBJ databases">
        <title>Genomic Encyclopedia of Type Strains, Phase IV (KMG-IV): sequencing the most valuable type-strain genomes for metagenomic binning, comparative biology and taxonomic classification.</title>
        <authorList>
            <person name="Goeker M."/>
        </authorList>
    </citation>
    <scope>NUCLEOTIDE SEQUENCE [LARGE SCALE GENOMIC DNA]</scope>
    <source>
        <strain evidence="2 3">DSM 103526</strain>
    </source>
</reference>